<dbReference type="GeneID" id="20806903"/>
<gene>
    <name evidence="2" type="ORF">H257_04907</name>
</gene>
<sequence>MIYLSVAESDAFSETFAKLKAALSSSSSEKVPPPAPSVGCMVMELRKHPAVHRAVESEIKREGVAVVGQLRREHQRRRALAEERLAYIRMRREHVHLHAEEIQLTVDEDVRAMDHHVATVQAMATRRLQVLLFECLGEIQKAIARAQQRVETQESSVDSMVATCELNYAWAIFAKRCEEHFSVASLVDIPPKMLTPSATYVENPSFVAWTTALAPYLSAQLDLPLASATLASPELTITRILAVNQRIGTATTTSPSKFPVSSNSKTRLVVPRHIGGVDDTCMASQFQSLHRLVGEWSALHRPSAFKRPKSKVKVPPPTPHPLFPDGFTCTTPLSSSTIRWLPLVPHGPLQAPTNGCIYYCLDDFQHTCPPHTTVLSSEPQPLSSLVRIASPNLQQHAAVAQTTALAARYPANSPAKEPLRDFAGPFRITHVTSHDHVVRAVRCTSPPSSALNRGDDESVGPSPERTSMHFAPANVSHLIQTATYIDMRGTLAPDLQTNLRLRYPPETFGSHVLSHLYMAVPHDTRASSTTSSSNPLLESILRPISSDAVRALIATYVIRDPSVMMAQGSLYALYRPSFGFQGTAYCIVDTPGLLLQSHTPSASADAPSALVVQYTTTGTNAGQCAISTGVTKGDLPSLAASSSILGSFCSWRSCLDEAAAQGTTSHLCAAHHRLEPFLTPEERVQVLGGHSTHRGRCDDVMAPAMEIRQIKHSSSLLEELLNQQLRTTLVSFLQKMATEGSNRALLAHFSAWNPDTCSSLNASQDDDAMPLEIIAEKDMLEAIWQVERAATDEVKTLVALGVYPTAELGLLRQKQDPTHTALQASKRKLKLFRARRQEEDDRLIKVKDKRPPLLSTSKSCPIVSKARKRRDGFKM</sequence>
<feature type="region of interest" description="Disordered" evidence="1">
    <location>
        <begin position="445"/>
        <end position="464"/>
    </location>
</feature>
<protein>
    <submittedName>
        <fullName evidence="2">Uncharacterized protein</fullName>
    </submittedName>
</protein>
<dbReference type="EMBL" id="KI913122">
    <property type="protein sequence ID" value="ETV82198.1"/>
    <property type="molecule type" value="Genomic_DNA"/>
</dbReference>
<accession>W4GTI3</accession>
<proteinExistence type="predicted"/>
<reference evidence="2" key="1">
    <citation type="submission" date="2013-12" db="EMBL/GenBank/DDBJ databases">
        <title>The Genome Sequence of Aphanomyces astaci APO3.</title>
        <authorList>
            <consortium name="The Broad Institute Genomics Platform"/>
            <person name="Russ C."/>
            <person name="Tyler B."/>
            <person name="van West P."/>
            <person name="Dieguez-Uribeondo J."/>
            <person name="Young S.K."/>
            <person name="Zeng Q."/>
            <person name="Gargeya S."/>
            <person name="Fitzgerald M."/>
            <person name="Abouelleil A."/>
            <person name="Alvarado L."/>
            <person name="Chapman S.B."/>
            <person name="Gainer-Dewar J."/>
            <person name="Goldberg J."/>
            <person name="Griggs A."/>
            <person name="Gujja S."/>
            <person name="Hansen M."/>
            <person name="Howarth C."/>
            <person name="Imamovic A."/>
            <person name="Ireland A."/>
            <person name="Larimer J."/>
            <person name="McCowan C."/>
            <person name="Murphy C."/>
            <person name="Pearson M."/>
            <person name="Poon T.W."/>
            <person name="Priest M."/>
            <person name="Roberts A."/>
            <person name="Saif S."/>
            <person name="Shea T."/>
            <person name="Sykes S."/>
            <person name="Wortman J."/>
            <person name="Nusbaum C."/>
            <person name="Birren B."/>
        </authorList>
    </citation>
    <scope>NUCLEOTIDE SEQUENCE [LARGE SCALE GENOMIC DNA]</scope>
    <source>
        <strain evidence="2">APO3</strain>
    </source>
</reference>
<name>W4GTI3_APHAT</name>
<organism evidence="2">
    <name type="scientific">Aphanomyces astaci</name>
    <name type="common">Crayfish plague agent</name>
    <dbReference type="NCBI Taxonomy" id="112090"/>
    <lineage>
        <taxon>Eukaryota</taxon>
        <taxon>Sar</taxon>
        <taxon>Stramenopiles</taxon>
        <taxon>Oomycota</taxon>
        <taxon>Saprolegniomycetes</taxon>
        <taxon>Saprolegniales</taxon>
        <taxon>Verrucalvaceae</taxon>
        <taxon>Aphanomyces</taxon>
    </lineage>
</organism>
<evidence type="ECO:0000256" key="1">
    <source>
        <dbReference type="SAM" id="MobiDB-lite"/>
    </source>
</evidence>
<dbReference type="AlphaFoldDB" id="W4GTI3"/>
<dbReference type="VEuPathDB" id="FungiDB:H257_04907"/>
<dbReference type="OrthoDB" id="64196at2759"/>
<evidence type="ECO:0000313" key="2">
    <source>
        <dbReference type="EMBL" id="ETV82198.1"/>
    </source>
</evidence>
<dbReference type="RefSeq" id="XP_009827867.1">
    <property type="nucleotide sequence ID" value="XM_009829565.1"/>
</dbReference>